<keyword evidence="3" id="KW-1185">Reference proteome</keyword>
<proteinExistence type="predicted"/>
<name>A0A378YJU5_9NOCA</name>
<dbReference type="Proteomes" id="UP000255467">
    <property type="component" value="Unassembled WGS sequence"/>
</dbReference>
<dbReference type="EMBL" id="UGRY01000002">
    <property type="protein sequence ID" value="SUA77088.1"/>
    <property type="molecule type" value="Genomic_DNA"/>
</dbReference>
<organism evidence="2 3">
    <name type="scientific">Nocardia otitidiscaviarum</name>
    <dbReference type="NCBI Taxonomy" id="1823"/>
    <lineage>
        <taxon>Bacteria</taxon>
        <taxon>Bacillati</taxon>
        <taxon>Actinomycetota</taxon>
        <taxon>Actinomycetes</taxon>
        <taxon>Mycobacteriales</taxon>
        <taxon>Nocardiaceae</taxon>
        <taxon>Nocardia</taxon>
    </lineage>
</organism>
<sequence>MHYDRPGLRVASSGLADPTAWDDAEPTNGYELEVYGISADLPADSDTMTVATVAGPLSSIRLVNVKLLTAAEGRFCVNNAIGDDIARRELARRFAEQGRPLWSSLSRPSVV</sequence>
<accession>A0A378YJU5</accession>
<feature type="region of interest" description="Disordered" evidence="1">
    <location>
        <begin position="1"/>
        <end position="22"/>
    </location>
</feature>
<reference evidence="2 3" key="1">
    <citation type="submission" date="2018-06" db="EMBL/GenBank/DDBJ databases">
        <authorList>
            <consortium name="Pathogen Informatics"/>
            <person name="Doyle S."/>
        </authorList>
    </citation>
    <scope>NUCLEOTIDE SEQUENCE [LARGE SCALE GENOMIC DNA]</scope>
    <source>
        <strain evidence="2 3">NCTC1934</strain>
    </source>
</reference>
<protein>
    <submittedName>
        <fullName evidence="2">Uncharacterized protein</fullName>
    </submittedName>
</protein>
<evidence type="ECO:0000256" key="1">
    <source>
        <dbReference type="SAM" id="MobiDB-lite"/>
    </source>
</evidence>
<dbReference type="RefSeq" id="WP_039810447.1">
    <property type="nucleotide sequence ID" value="NZ_UGRY01000002.1"/>
</dbReference>
<gene>
    <name evidence="2" type="ORF">NCTC1934_02861</name>
</gene>
<dbReference type="STRING" id="1406858.GCA_000710895_05838"/>
<evidence type="ECO:0000313" key="3">
    <source>
        <dbReference type="Proteomes" id="UP000255467"/>
    </source>
</evidence>
<evidence type="ECO:0000313" key="2">
    <source>
        <dbReference type="EMBL" id="SUA77088.1"/>
    </source>
</evidence>
<dbReference type="AlphaFoldDB" id="A0A378YJU5"/>